<keyword evidence="2" id="KW-1185">Reference proteome</keyword>
<accession>A0ACB9RQS9</accession>
<protein>
    <submittedName>
        <fullName evidence="1">Uncharacterized protein</fullName>
    </submittedName>
</protein>
<sequence>MSASFFPLVAEAYDSRFNGWGSCVTEQAAERGGLWIFSIGEFGASIVVLVAAMTRFSHQRGLTDGLEASMPEGSVESVVQEVGDNMTSG</sequence>
<gene>
    <name evidence="1" type="ORF">MLD38_007491</name>
</gene>
<comment type="caution">
    <text evidence="1">The sequence shown here is derived from an EMBL/GenBank/DDBJ whole genome shotgun (WGS) entry which is preliminary data.</text>
</comment>
<name>A0ACB9RQS9_9MYRT</name>
<dbReference type="Proteomes" id="UP001057402">
    <property type="component" value="Chromosome 3"/>
</dbReference>
<reference evidence="2" key="1">
    <citation type="journal article" date="2023" name="Front. Plant Sci.">
        <title>Chromosomal-level genome assembly of Melastoma candidum provides insights into trichome evolution.</title>
        <authorList>
            <person name="Zhong Y."/>
            <person name="Wu W."/>
            <person name="Sun C."/>
            <person name="Zou P."/>
            <person name="Liu Y."/>
            <person name="Dai S."/>
            <person name="Zhou R."/>
        </authorList>
    </citation>
    <scope>NUCLEOTIDE SEQUENCE [LARGE SCALE GENOMIC DNA]</scope>
</reference>
<organism evidence="1 2">
    <name type="scientific">Melastoma candidum</name>
    <dbReference type="NCBI Taxonomy" id="119954"/>
    <lineage>
        <taxon>Eukaryota</taxon>
        <taxon>Viridiplantae</taxon>
        <taxon>Streptophyta</taxon>
        <taxon>Embryophyta</taxon>
        <taxon>Tracheophyta</taxon>
        <taxon>Spermatophyta</taxon>
        <taxon>Magnoliopsida</taxon>
        <taxon>eudicotyledons</taxon>
        <taxon>Gunneridae</taxon>
        <taxon>Pentapetalae</taxon>
        <taxon>rosids</taxon>
        <taxon>malvids</taxon>
        <taxon>Myrtales</taxon>
        <taxon>Melastomataceae</taxon>
        <taxon>Melastomatoideae</taxon>
        <taxon>Melastomateae</taxon>
        <taxon>Melastoma</taxon>
    </lineage>
</organism>
<dbReference type="EMBL" id="CM042882">
    <property type="protein sequence ID" value="KAI4381420.1"/>
    <property type="molecule type" value="Genomic_DNA"/>
</dbReference>
<proteinExistence type="predicted"/>
<evidence type="ECO:0000313" key="1">
    <source>
        <dbReference type="EMBL" id="KAI4381420.1"/>
    </source>
</evidence>
<evidence type="ECO:0000313" key="2">
    <source>
        <dbReference type="Proteomes" id="UP001057402"/>
    </source>
</evidence>